<organism evidence="2 3">
    <name type="scientific">Mycetomoellerius zeteki</name>
    <dbReference type="NCBI Taxonomy" id="64791"/>
    <lineage>
        <taxon>Eukaryota</taxon>
        <taxon>Metazoa</taxon>
        <taxon>Ecdysozoa</taxon>
        <taxon>Arthropoda</taxon>
        <taxon>Hexapoda</taxon>
        <taxon>Insecta</taxon>
        <taxon>Pterygota</taxon>
        <taxon>Neoptera</taxon>
        <taxon>Endopterygota</taxon>
        <taxon>Hymenoptera</taxon>
        <taxon>Apocrita</taxon>
        <taxon>Aculeata</taxon>
        <taxon>Formicoidea</taxon>
        <taxon>Formicidae</taxon>
        <taxon>Myrmicinae</taxon>
        <taxon>Mycetomoellerius</taxon>
    </lineage>
</organism>
<proteinExistence type="predicted"/>
<dbReference type="Proteomes" id="UP000075809">
    <property type="component" value="Unassembled WGS sequence"/>
</dbReference>
<reference evidence="2 3" key="1">
    <citation type="submission" date="2015-09" db="EMBL/GenBank/DDBJ databases">
        <title>Trachymyrmex zeteki WGS genome.</title>
        <authorList>
            <person name="Nygaard S."/>
            <person name="Hu H."/>
            <person name="Boomsma J."/>
            <person name="Zhang G."/>
        </authorList>
    </citation>
    <scope>NUCLEOTIDE SEQUENCE [LARGE SCALE GENOMIC DNA]</scope>
    <source>
        <strain evidence="2">Tzet28-1</strain>
        <tissue evidence="2">Whole body</tissue>
    </source>
</reference>
<evidence type="ECO:0000256" key="1">
    <source>
        <dbReference type="SAM" id="MobiDB-lite"/>
    </source>
</evidence>
<keyword evidence="3" id="KW-1185">Reference proteome</keyword>
<dbReference type="EMBL" id="KQ983089">
    <property type="protein sequence ID" value="KYQ47536.1"/>
    <property type="molecule type" value="Genomic_DNA"/>
</dbReference>
<accession>A0A151WI94</accession>
<evidence type="ECO:0000313" key="3">
    <source>
        <dbReference type="Proteomes" id="UP000075809"/>
    </source>
</evidence>
<feature type="compositionally biased region" description="Pro residues" evidence="1">
    <location>
        <begin position="133"/>
        <end position="143"/>
    </location>
</feature>
<sequence length="234" mass="27269">MNIDKELLKVEEIIYYLGIENVKLNDQFYSFSTEVSALQKKIEALDKNRELKNENDSWQNYSSDFMNKSSYKTKDETVYEKFKKEIQTLELKAISKDGRIAMLDLQIHSRMLFHRKIKELQDRLTMIYKRKPSPSPPPSPPSPTEAEELCLPSTPDGIRCTNREPRADQWRLAAGWSSQEQPPRSRLRFALPRAATLSRLFLILHLLLRLPLRACFLSFLFTPREDSACTLEEG</sequence>
<dbReference type="AlphaFoldDB" id="A0A151WI94"/>
<gene>
    <name evidence="2" type="ORF">ALC60_13291</name>
</gene>
<name>A0A151WI94_9HYME</name>
<evidence type="ECO:0000313" key="2">
    <source>
        <dbReference type="EMBL" id="KYQ47536.1"/>
    </source>
</evidence>
<protein>
    <submittedName>
        <fullName evidence="2">Uncharacterized protein</fullName>
    </submittedName>
</protein>
<feature type="region of interest" description="Disordered" evidence="1">
    <location>
        <begin position="129"/>
        <end position="155"/>
    </location>
</feature>